<sequence length="180" mass="21121">MLDTIEFGKRINHRPIIVSFLVSFLAGALGLTADIKTGILSFLIVLFSLLCVYFPIYLPKLFGHWQLEKHGISYYKMTTYWDKLKLIILPNQADFQFISYSQVKSFSINEENHQFQSEDILKINPAKQSIFPWLRKPFFLKLNMNQTNAKLDLSFDQLHDPQHTMYRLNNAIQFLNTKIN</sequence>
<organism evidence="2 3">
    <name type="scientific">Companilactobacillus zhachilii</name>
    <dbReference type="NCBI Taxonomy" id="2304606"/>
    <lineage>
        <taxon>Bacteria</taxon>
        <taxon>Bacillati</taxon>
        <taxon>Bacillota</taxon>
        <taxon>Bacilli</taxon>
        <taxon>Lactobacillales</taxon>
        <taxon>Lactobacillaceae</taxon>
        <taxon>Companilactobacillus</taxon>
    </lineage>
</organism>
<gene>
    <name evidence="2" type="ORF">D1B17_05290</name>
</gene>
<accession>A0A386PQF6</accession>
<evidence type="ECO:0000256" key="1">
    <source>
        <dbReference type="SAM" id="Phobius"/>
    </source>
</evidence>
<dbReference type="EMBL" id="CP031933">
    <property type="protein sequence ID" value="AYE38076.1"/>
    <property type="molecule type" value="Genomic_DNA"/>
</dbReference>
<reference evidence="3" key="1">
    <citation type="submission" date="2018-08" db="EMBL/GenBank/DDBJ databases">
        <title>Genome of Lactobacillus sp. HBUAS52074.</title>
        <authorList>
            <person name="Guo Z."/>
            <person name="Zhang Z.D."/>
        </authorList>
    </citation>
    <scope>NUCLEOTIDE SEQUENCE [LARGE SCALE GENOMIC DNA]</scope>
    <source>
        <strain evidence="3">HBUAS52074</strain>
    </source>
</reference>
<keyword evidence="3" id="KW-1185">Reference proteome</keyword>
<evidence type="ECO:0000313" key="3">
    <source>
        <dbReference type="Proteomes" id="UP000267208"/>
    </source>
</evidence>
<evidence type="ECO:0000313" key="2">
    <source>
        <dbReference type="EMBL" id="AYE38076.1"/>
    </source>
</evidence>
<proteinExistence type="predicted"/>
<feature type="transmembrane region" description="Helical" evidence="1">
    <location>
        <begin position="39"/>
        <end position="58"/>
    </location>
</feature>
<protein>
    <submittedName>
        <fullName evidence="2">Uncharacterized protein</fullName>
    </submittedName>
</protein>
<dbReference type="RefSeq" id="WP_120142319.1">
    <property type="nucleotide sequence ID" value="NZ_CP031933.2"/>
</dbReference>
<dbReference type="AlphaFoldDB" id="A0A386PQF6"/>
<name>A0A386PQF6_9LACO</name>
<dbReference type="Proteomes" id="UP000267208">
    <property type="component" value="Chromosome"/>
</dbReference>
<dbReference type="KEGG" id="lzh:D1B17_05290"/>
<dbReference type="OrthoDB" id="2316276at2"/>
<keyword evidence="1" id="KW-1133">Transmembrane helix</keyword>
<keyword evidence="1" id="KW-0812">Transmembrane</keyword>
<keyword evidence="1" id="KW-0472">Membrane</keyword>
<feature type="transmembrane region" description="Helical" evidence="1">
    <location>
        <begin position="16"/>
        <end position="33"/>
    </location>
</feature>